<dbReference type="Proteomes" id="UP000738376">
    <property type="component" value="Unassembled WGS sequence"/>
</dbReference>
<dbReference type="EMBL" id="JAAVJL010000001">
    <property type="protein sequence ID" value="NMF58094.1"/>
    <property type="molecule type" value="Genomic_DNA"/>
</dbReference>
<dbReference type="RefSeq" id="WP_169364532.1">
    <property type="nucleotide sequence ID" value="NZ_JAAVJL010000001.1"/>
</dbReference>
<keyword evidence="3" id="KW-0255">Endonuclease</keyword>
<sequence>MVQLNPSVGSEIGKTRPVVIVSNNAIGILPLKVIIPITDWKERYAIRTWIVKLEPTTDNGLSKTSAADTFQVRSLSQERFVLKLGQLDEKSMQDIQQALIVVLDIFP</sequence>
<keyword evidence="5" id="KW-1185">Reference proteome</keyword>
<dbReference type="EC" id="3.1.-.-" evidence="3"/>
<dbReference type="PIRSF" id="PIRSF033490">
    <property type="entry name" value="MazF"/>
    <property type="match status" value="1"/>
</dbReference>
<organism evidence="4 5">
    <name type="scientific">Pseudanabaena yagii GIHE-NHR1</name>
    <dbReference type="NCBI Taxonomy" id="2722753"/>
    <lineage>
        <taxon>Bacteria</taxon>
        <taxon>Bacillati</taxon>
        <taxon>Cyanobacteriota</taxon>
        <taxon>Cyanophyceae</taxon>
        <taxon>Pseudanabaenales</taxon>
        <taxon>Pseudanabaenaceae</taxon>
        <taxon>Pseudanabaena</taxon>
        <taxon>Pseudanabaena yagii</taxon>
    </lineage>
</organism>
<keyword evidence="2" id="KW-1277">Toxin-antitoxin system</keyword>
<dbReference type="InterPro" id="IPR011067">
    <property type="entry name" value="Plasmid_toxin/cell-grow_inhib"/>
</dbReference>
<evidence type="ECO:0000256" key="1">
    <source>
        <dbReference type="ARBA" id="ARBA00007521"/>
    </source>
</evidence>
<comment type="function">
    <text evidence="3">Toxic component of a type II toxin-antitoxin (TA) system.</text>
</comment>
<evidence type="ECO:0000313" key="5">
    <source>
        <dbReference type="Proteomes" id="UP000738376"/>
    </source>
</evidence>
<dbReference type="InterPro" id="IPR003477">
    <property type="entry name" value="PemK-like"/>
</dbReference>
<dbReference type="Gene3D" id="2.30.30.110">
    <property type="match status" value="1"/>
</dbReference>
<dbReference type="PANTHER" id="PTHR33988">
    <property type="entry name" value="ENDORIBONUCLEASE MAZF-RELATED"/>
    <property type="match status" value="1"/>
</dbReference>
<reference evidence="4 5" key="1">
    <citation type="submission" date="2020-03" db="EMBL/GenBank/DDBJ databases">
        <title>Draft Genome Sequence of 2-Methylisoborneol Producing Pseudanabaena yagii Strain GIHE-NHR1 Isolated from North Han River in South Korea.</title>
        <authorList>
            <person name="Jeong J."/>
        </authorList>
    </citation>
    <scope>NUCLEOTIDE SEQUENCE [LARGE SCALE GENOMIC DNA]</scope>
    <source>
        <strain evidence="4 5">GIHE-NHR1</strain>
    </source>
</reference>
<comment type="similarity">
    <text evidence="1 3">Belongs to the PemK/MazF family.</text>
</comment>
<proteinExistence type="inferred from homology"/>
<evidence type="ECO:0000313" key="4">
    <source>
        <dbReference type="EMBL" id="NMF58094.1"/>
    </source>
</evidence>
<gene>
    <name evidence="4" type="ORF">HC246_08675</name>
</gene>
<dbReference type="SUPFAM" id="SSF50118">
    <property type="entry name" value="Cell growth inhibitor/plasmid maintenance toxic component"/>
    <property type="match status" value="1"/>
</dbReference>
<keyword evidence="3" id="KW-0540">Nuclease</keyword>
<keyword evidence="3" id="KW-0378">Hydrolase</keyword>
<evidence type="ECO:0000256" key="2">
    <source>
        <dbReference type="ARBA" id="ARBA00022649"/>
    </source>
</evidence>
<evidence type="ECO:0000256" key="3">
    <source>
        <dbReference type="PIRNR" id="PIRNR033490"/>
    </source>
</evidence>
<accession>A0ABX1LTH1</accession>
<protein>
    <recommendedName>
        <fullName evidence="3">mRNA interferase</fullName>
        <ecNumber evidence="3">3.1.-.-</ecNumber>
    </recommendedName>
</protein>
<comment type="caution">
    <text evidence="4">The sequence shown here is derived from an EMBL/GenBank/DDBJ whole genome shotgun (WGS) entry which is preliminary data.</text>
</comment>
<name>A0ABX1LTH1_9CYAN</name>
<dbReference type="Pfam" id="PF02452">
    <property type="entry name" value="PemK_toxin"/>
    <property type="match status" value="1"/>
</dbReference>